<comment type="caution">
    <text evidence="2">The sequence shown here is derived from an EMBL/GenBank/DDBJ whole genome shotgun (WGS) entry which is preliminary data.</text>
</comment>
<evidence type="ECO:0000256" key="1">
    <source>
        <dbReference type="SAM" id="MobiDB-lite"/>
    </source>
</evidence>
<dbReference type="Proteomes" id="UP001497525">
    <property type="component" value="Unassembled WGS sequence"/>
</dbReference>
<dbReference type="AlphaFoldDB" id="A0AAV2SZZ2"/>
<evidence type="ECO:0000313" key="3">
    <source>
        <dbReference type="Proteomes" id="UP001497525"/>
    </source>
</evidence>
<gene>
    <name evidence="2" type="ORF">CDAUBV1_LOCUS264</name>
</gene>
<feature type="compositionally biased region" description="Polar residues" evidence="1">
    <location>
        <begin position="165"/>
        <end position="187"/>
    </location>
</feature>
<organism evidence="2 3">
    <name type="scientific">Calicophoron daubneyi</name>
    <name type="common">Rumen fluke</name>
    <name type="synonym">Paramphistomum daubneyi</name>
    <dbReference type="NCBI Taxonomy" id="300641"/>
    <lineage>
        <taxon>Eukaryota</taxon>
        <taxon>Metazoa</taxon>
        <taxon>Spiralia</taxon>
        <taxon>Lophotrochozoa</taxon>
        <taxon>Platyhelminthes</taxon>
        <taxon>Trematoda</taxon>
        <taxon>Digenea</taxon>
        <taxon>Plagiorchiida</taxon>
        <taxon>Pronocephalata</taxon>
        <taxon>Paramphistomoidea</taxon>
        <taxon>Paramphistomidae</taxon>
        <taxon>Calicophoron</taxon>
    </lineage>
</organism>
<dbReference type="EMBL" id="CAXLJL010000001">
    <property type="protein sequence ID" value="CAL5129329.1"/>
    <property type="molecule type" value="Genomic_DNA"/>
</dbReference>
<protein>
    <submittedName>
        <fullName evidence="2">Uncharacterized protein</fullName>
    </submittedName>
</protein>
<sequence length="187" mass="21098">MHVTFRIYSTITPRTCFSTYSHQSRHSDCWVPPLNEMQDEIDTLNPEDYVIGIVQIPPGKDSKKLLDISNPSTKQFLRKFLKRIDKKSSSSLSKTLPLADGDESYFTLTAKNDSTPLVPFVGKGSDGKWYMRHFSVRRLTINPYNASYNRNFQSIEVADGGECTQMDQSNTSSSPQLVVSSDDNGDE</sequence>
<feature type="region of interest" description="Disordered" evidence="1">
    <location>
        <begin position="164"/>
        <end position="187"/>
    </location>
</feature>
<accession>A0AAV2SZZ2</accession>
<proteinExistence type="predicted"/>
<reference evidence="2" key="1">
    <citation type="submission" date="2024-06" db="EMBL/GenBank/DDBJ databases">
        <authorList>
            <person name="Liu X."/>
            <person name="Lenzi L."/>
            <person name="Haldenby T S."/>
            <person name="Uol C."/>
        </authorList>
    </citation>
    <scope>NUCLEOTIDE SEQUENCE</scope>
</reference>
<evidence type="ECO:0000313" key="2">
    <source>
        <dbReference type="EMBL" id="CAL5129329.1"/>
    </source>
</evidence>
<name>A0AAV2SZZ2_CALDB</name>